<comment type="caution">
    <text evidence="1">The sequence shown here is derived from an EMBL/GenBank/DDBJ whole genome shotgun (WGS) entry which is preliminary data.</text>
</comment>
<keyword evidence="1" id="KW-0808">Transferase</keyword>
<gene>
    <name evidence="1" type="ORF">DSOL_0762</name>
</gene>
<dbReference type="Pfam" id="PF02348">
    <property type="entry name" value="CTP_transf_3"/>
    <property type="match status" value="1"/>
</dbReference>
<dbReference type="Gene3D" id="3.90.550.10">
    <property type="entry name" value="Spore Coat Polysaccharide Biosynthesis Protein SpsA, Chain A"/>
    <property type="match status" value="1"/>
</dbReference>
<dbReference type="OrthoDB" id="9805604at2"/>
<dbReference type="RefSeq" id="WP_075363555.1">
    <property type="nucleotide sequence ID" value="NZ_MLBF01000003.1"/>
</dbReference>
<organism evidence="1 2">
    <name type="scientific">Desulfosporosinus metallidurans</name>
    <dbReference type="NCBI Taxonomy" id="1888891"/>
    <lineage>
        <taxon>Bacteria</taxon>
        <taxon>Bacillati</taxon>
        <taxon>Bacillota</taxon>
        <taxon>Clostridia</taxon>
        <taxon>Eubacteriales</taxon>
        <taxon>Desulfitobacteriaceae</taxon>
        <taxon>Desulfosporosinus</taxon>
    </lineage>
</organism>
<dbReference type="PANTHER" id="PTHR21485">
    <property type="entry name" value="HAD SUPERFAMILY MEMBERS CMAS AND KDSC"/>
    <property type="match status" value="1"/>
</dbReference>
<accession>A0A1Q8R1P1</accession>
<dbReference type="PANTHER" id="PTHR21485:SF6">
    <property type="entry name" value="N-ACYLNEURAMINATE CYTIDYLYLTRANSFERASE-RELATED"/>
    <property type="match status" value="1"/>
</dbReference>
<sequence length="248" mass="28408">MFNDHRIIAIIPARSGSKGLPDKNIRILNGKPLIAYSIVQAQEAGIFDEIFLSTDSQEYANIAVQYGANVPFLRSDKLATDTASTWDCVKEALDQYYTIGKKFDIFVLLQPTSPLRTSQDIVAAVETLMLRNADAVVSVSEADHSPLWYNVLPESKSLNGFLRQEALNKNRQELPTYYRINGAVYVVKTECFLRSQNIYDYNSFAYIMPRENSVDIDTMLDFSIAEYLLMQRDKMKIKQRKNKKYFIK</sequence>
<reference evidence="1 2" key="1">
    <citation type="submission" date="2016-09" db="EMBL/GenBank/DDBJ databases">
        <title>Complete genome of Desulfosporosinus sp. OL.</title>
        <authorList>
            <person name="Mardanov A."/>
            <person name="Beletsky A."/>
            <person name="Panova A."/>
            <person name="Karnachuk O."/>
            <person name="Ravin N."/>
        </authorList>
    </citation>
    <scope>NUCLEOTIDE SEQUENCE [LARGE SCALE GENOMIC DNA]</scope>
    <source>
        <strain evidence="1 2">OL</strain>
    </source>
</reference>
<evidence type="ECO:0000313" key="1">
    <source>
        <dbReference type="EMBL" id="OLN33515.1"/>
    </source>
</evidence>
<dbReference type="STRING" id="1888891.DSOL_0762"/>
<evidence type="ECO:0000313" key="2">
    <source>
        <dbReference type="Proteomes" id="UP000186102"/>
    </source>
</evidence>
<dbReference type="InterPro" id="IPR003329">
    <property type="entry name" value="Cytidylyl_trans"/>
</dbReference>
<dbReference type="CDD" id="cd02513">
    <property type="entry name" value="CMP-NeuAc_Synthase"/>
    <property type="match status" value="1"/>
</dbReference>
<keyword evidence="2" id="KW-1185">Reference proteome</keyword>
<dbReference type="InterPro" id="IPR029044">
    <property type="entry name" value="Nucleotide-diphossugar_trans"/>
</dbReference>
<proteinExistence type="predicted"/>
<protein>
    <submittedName>
        <fullName evidence="1">N-Acetylneuraminate cytidylyltransferase</fullName>
    </submittedName>
</protein>
<dbReference type="InterPro" id="IPR050793">
    <property type="entry name" value="CMP-NeuNAc_synthase"/>
</dbReference>
<dbReference type="Proteomes" id="UP000186102">
    <property type="component" value="Unassembled WGS sequence"/>
</dbReference>
<dbReference type="AlphaFoldDB" id="A0A1Q8R1P1"/>
<dbReference type="SUPFAM" id="SSF53448">
    <property type="entry name" value="Nucleotide-diphospho-sugar transferases"/>
    <property type="match status" value="1"/>
</dbReference>
<dbReference type="GO" id="GO:0008781">
    <property type="term" value="F:N-acylneuraminate cytidylyltransferase activity"/>
    <property type="evidence" value="ECO:0007669"/>
    <property type="project" value="TreeGrafter"/>
</dbReference>
<dbReference type="EMBL" id="MLBF01000003">
    <property type="protein sequence ID" value="OLN33515.1"/>
    <property type="molecule type" value="Genomic_DNA"/>
</dbReference>
<name>A0A1Q8R1P1_9FIRM</name>
<keyword evidence="1" id="KW-0548">Nucleotidyltransferase</keyword>